<protein>
    <submittedName>
        <fullName evidence="1">Uncharacterized protein</fullName>
    </submittedName>
</protein>
<dbReference type="EMBL" id="QEEZ01000006">
    <property type="protein sequence ID" value="PWC02046.1"/>
    <property type="molecule type" value="Genomic_DNA"/>
</dbReference>
<gene>
    <name evidence="1" type="ORF">DF222_04195</name>
</gene>
<keyword evidence="2" id="KW-1185">Reference proteome</keyword>
<proteinExistence type="predicted"/>
<reference evidence="2" key="1">
    <citation type="submission" date="2018-04" db="EMBL/GenBank/DDBJ databases">
        <authorList>
            <person name="Liu S."/>
            <person name="Wang Z."/>
            <person name="Li J."/>
        </authorList>
    </citation>
    <scope>NUCLEOTIDE SEQUENCE [LARGE SCALE GENOMIC DNA]</scope>
    <source>
        <strain evidence="2">2189</strain>
    </source>
</reference>
<sequence>MSSQPTFTDVQRREIFTEIITKDGVPALAVEKRLPGGSSKRLLLLNKVDAQQMITKLDNFLNEIYAQELAGVNATLSPADMVALFGEDPDDYAV</sequence>
<organism evidence="1 2">
    <name type="scientific">Corynebacterium yudongzhengii</name>
    <dbReference type="NCBI Taxonomy" id="2080740"/>
    <lineage>
        <taxon>Bacteria</taxon>
        <taxon>Bacillati</taxon>
        <taxon>Actinomycetota</taxon>
        <taxon>Actinomycetes</taxon>
        <taxon>Mycobacteriales</taxon>
        <taxon>Corynebacteriaceae</taxon>
        <taxon>Corynebacterium</taxon>
    </lineage>
</organism>
<dbReference type="KEGG" id="cyz:C3B44_08185"/>
<dbReference type="Proteomes" id="UP000244989">
    <property type="component" value="Unassembled WGS sequence"/>
</dbReference>
<evidence type="ECO:0000313" key="1">
    <source>
        <dbReference type="EMBL" id="PWC02046.1"/>
    </source>
</evidence>
<dbReference type="RefSeq" id="WP_108431950.1">
    <property type="nucleotide sequence ID" value="NZ_CP026947.1"/>
</dbReference>
<name>A0A2U1T7R0_9CORY</name>
<dbReference type="AlphaFoldDB" id="A0A2U1T7R0"/>
<comment type="caution">
    <text evidence="1">The sequence shown here is derived from an EMBL/GenBank/DDBJ whole genome shotgun (WGS) entry which is preliminary data.</text>
</comment>
<accession>A0A2U1T7R0</accession>
<dbReference type="OrthoDB" id="4411111at2"/>
<evidence type="ECO:0000313" key="2">
    <source>
        <dbReference type="Proteomes" id="UP000244989"/>
    </source>
</evidence>